<evidence type="ECO:0000313" key="1">
    <source>
        <dbReference type="EMBL" id="ABW25780.1"/>
    </source>
</evidence>
<dbReference type="HOGENOM" id="CLU_2646141_0_0_3"/>
<gene>
    <name evidence="1" type="ordered locus">AM1_0734</name>
</gene>
<sequence length="76" mass="8477">MQPITTVEAALQKIDTFSGEAAEFQLPISESLMDNIGINMAIITDRILAKGWTPNGFQQEEGYRVYSYRDLNGFGC</sequence>
<dbReference type="KEGG" id="amr:AM1_0734"/>
<dbReference type="OrthoDB" id="1450628at2"/>
<evidence type="ECO:0000313" key="2">
    <source>
        <dbReference type="Proteomes" id="UP000000268"/>
    </source>
</evidence>
<dbReference type="EMBL" id="CP000828">
    <property type="protein sequence ID" value="ABW25780.1"/>
    <property type="molecule type" value="Genomic_DNA"/>
</dbReference>
<reference evidence="1 2" key="1">
    <citation type="journal article" date="2008" name="Proc. Natl. Acad. Sci. U.S.A.">
        <title>Niche adaptation and genome expansion in the chlorophyll d-producing cyanobacterium Acaryochloris marina.</title>
        <authorList>
            <person name="Swingley W.D."/>
            <person name="Chen M."/>
            <person name="Cheung P.C."/>
            <person name="Conrad A.L."/>
            <person name="Dejesa L.C."/>
            <person name="Hao J."/>
            <person name="Honchak B.M."/>
            <person name="Karbach L.E."/>
            <person name="Kurdoglu A."/>
            <person name="Lahiri S."/>
            <person name="Mastrian S.D."/>
            <person name="Miyashita H."/>
            <person name="Page L."/>
            <person name="Ramakrishna P."/>
            <person name="Satoh S."/>
            <person name="Sattley W.M."/>
            <person name="Shimada Y."/>
            <person name="Taylor H.L."/>
            <person name="Tomo T."/>
            <person name="Tsuchiya T."/>
            <person name="Wang Z.T."/>
            <person name="Raymond J."/>
            <person name="Mimuro M."/>
            <person name="Blankenship R.E."/>
            <person name="Touchman J.W."/>
        </authorList>
    </citation>
    <scope>NUCLEOTIDE SEQUENCE [LARGE SCALE GENOMIC DNA]</scope>
    <source>
        <strain evidence="2">MBIC 11017</strain>
    </source>
</reference>
<proteinExistence type="predicted"/>
<organism evidence="1 2">
    <name type="scientific">Acaryochloris marina (strain MBIC 11017)</name>
    <dbReference type="NCBI Taxonomy" id="329726"/>
    <lineage>
        <taxon>Bacteria</taxon>
        <taxon>Bacillati</taxon>
        <taxon>Cyanobacteriota</taxon>
        <taxon>Cyanophyceae</taxon>
        <taxon>Acaryochloridales</taxon>
        <taxon>Acaryochloridaceae</taxon>
        <taxon>Acaryochloris</taxon>
    </lineage>
</organism>
<dbReference type="eggNOG" id="ENOG502ZJX0">
    <property type="taxonomic scope" value="Bacteria"/>
</dbReference>
<protein>
    <submittedName>
        <fullName evidence="1">Uncharacterized protein</fullName>
    </submittedName>
</protein>
<dbReference type="Proteomes" id="UP000000268">
    <property type="component" value="Chromosome"/>
</dbReference>
<keyword evidence="2" id="KW-1185">Reference proteome</keyword>
<dbReference type="STRING" id="329726.AM1_0734"/>
<accession>B0CF93</accession>
<dbReference type="AlphaFoldDB" id="B0CF93"/>
<dbReference type="RefSeq" id="WP_012161364.1">
    <property type="nucleotide sequence ID" value="NC_009925.1"/>
</dbReference>
<name>B0CF93_ACAM1</name>